<comment type="similarity">
    <text evidence="2 5">Belongs to the RecX family.</text>
</comment>
<dbReference type="PANTHER" id="PTHR33602">
    <property type="entry name" value="REGULATORY PROTEIN RECX FAMILY PROTEIN"/>
    <property type="match status" value="1"/>
</dbReference>
<dbReference type="EMBL" id="CP022684">
    <property type="protein sequence ID" value="AUM11681.1"/>
    <property type="molecule type" value="Genomic_DNA"/>
</dbReference>
<evidence type="ECO:0000313" key="9">
    <source>
        <dbReference type="EMBL" id="AUM11681.1"/>
    </source>
</evidence>
<dbReference type="OrthoDB" id="7066780at2"/>
<evidence type="ECO:0000256" key="4">
    <source>
        <dbReference type="ARBA" id="ARBA00022490"/>
    </source>
</evidence>
<comment type="function">
    <text evidence="5">Modulates RecA activity.</text>
</comment>
<feature type="domain" description="RecX third three-helical" evidence="7">
    <location>
        <begin position="98"/>
        <end position="143"/>
    </location>
</feature>
<dbReference type="PANTHER" id="PTHR33602:SF1">
    <property type="entry name" value="REGULATORY PROTEIN RECX FAMILY PROTEIN"/>
    <property type="match status" value="1"/>
</dbReference>
<evidence type="ECO:0000313" key="10">
    <source>
        <dbReference type="Proteomes" id="UP000235116"/>
    </source>
</evidence>
<evidence type="ECO:0000256" key="3">
    <source>
        <dbReference type="ARBA" id="ARBA00018111"/>
    </source>
</evidence>
<gene>
    <name evidence="5" type="primary">recX</name>
    <name evidence="9" type="ORF">Kalk_04275</name>
</gene>
<evidence type="ECO:0000256" key="5">
    <source>
        <dbReference type="HAMAP-Rule" id="MF_01114"/>
    </source>
</evidence>
<comment type="subcellular location">
    <subcellularLocation>
        <location evidence="1 5">Cytoplasm</location>
    </subcellularLocation>
</comment>
<dbReference type="RefSeq" id="WP_101893021.1">
    <property type="nucleotide sequence ID" value="NZ_CP022684.1"/>
</dbReference>
<proteinExistence type="inferred from homology"/>
<evidence type="ECO:0000256" key="2">
    <source>
        <dbReference type="ARBA" id="ARBA00009695"/>
    </source>
</evidence>
<dbReference type="HAMAP" id="MF_01114">
    <property type="entry name" value="RecX"/>
    <property type="match status" value="1"/>
</dbReference>
<dbReference type="InterPro" id="IPR053925">
    <property type="entry name" value="RecX_HTH_3rd"/>
</dbReference>
<dbReference type="Pfam" id="PF21982">
    <property type="entry name" value="RecX_HTH1"/>
    <property type="match status" value="1"/>
</dbReference>
<feature type="domain" description="RecX first three-helical" evidence="8">
    <location>
        <begin position="8"/>
        <end position="42"/>
    </location>
</feature>
<reference evidence="10" key="1">
    <citation type="submission" date="2017-08" db="EMBL/GenBank/DDBJ databases">
        <title>Direct submision.</title>
        <authorList>
            <person name="Kim S.-J."/>
            <person name="Rhee S.-K."/>
        </authorList>
    </citation>
    <scope>NUCLEOTIDE SEQUENCE [LARGE SCALE GENOMIC DNA]</scope>
    <source>
        <strain evidence="10">GI5</strain>
    </source>
</reference>
<name>A0A2K9LHP1_9GAMM</name>
<dbReference type="GO" id="GO:0005737">
    <property type="term" value="C:cytoplasm"/>
    <property type="evidence" value="ECO:0007669"/>
    <property type="project" value="UniProtKB-SubCell"/>
</dbReference>
<dbReference type="KEGG" id="kak:Kalk_04275"/>
<evidence type="ECO:0000256" key="1">
    <source>
        <dbReference type="ARBA" id="ARBA00004496"/>
    </source>
</evidence>
<keyword evidence="10" id="KW-1185">Reference proteome</keyword>
<evidence type="ECO:0000259" key="8">
    <source>
        <dbReference type="Pfam" id="PF21982"/>
    </source>
</evidence>
<dbReference type="Pfam" id="PF21981">
    <property type="entry name" value="RecX_HTH3"/>
    <property type="match status" value="1"/>
</dbReference>
<evidence type="ECO:0000259" key="6">
    <source>
        <dbReference type="Pfam" id="PF02631"/>
    </source>
</evidence>
<dbReference type="AlphaFoldDB" id="A0A2K9LHP1"/>
<protein>
    <recommendedName>
        <fullName evidence="3 5">Regulatory protein RecX</fullName>
    </recommendedName>
</protein>
<dbReference type="InterPro" id="IPR053924">
    <property type="entry name" value="RecX_HTH_2nd"/>
</dbReference>
<evidence type="ECO:0000259" key="7">
    <source>
        <dbReference type="Pfam" id="PF21981"/>
    </source>
</evidence>
<sequence length="156" mass="18214">MEAQQEIREKVMQLLARREYSARELSVKLSAKYDPELVEQVLMQMAERGLQSDARFAVNLVRGRINQGHGLIRIQSELKQKGIDQDTIQQALEANPVDWFEQAVATCQRRFGIKRDTDIKTRAKQMRFLQYRGFTLDQINHALKFDPADQYDPYDP</sequence>
<dbReference type="InterPro" id="IPR003783">
    <property type="entry name" value="Regulatory_RecX"/>
</dbReference>
<dbReference type="Gene3D" id="1.10.10.10">
    <property type="entry name" value="Winged helix-like DNA-binding domain superfamily/Winged helix DNA-binding domain"/>
    <property type="match status" value="3"/>
</dbReference>
<dbReference type="GO" id="GO:0006282">
    <property type="term" value="P:regulation of DNA repair"/>
    <property type="evidence" value="ECO:0007669"/>
    <property type="project" value="UniProtKB-UniRule"/>
</dbReference>
<feature type="domain" description="RecX second three-helical" evidence="6">
    <location>
        <begin position="52"/>
        <end position="92"/>
    </location>
</feature>
<accession>A0A2K9LHP1</accession>
<dbReference type="InterPro" id="IPR036388">
    <property type="entry name" value="WH-like_DNA-bd_sf"/>
</dbReference>
<dbReference type="InterPro" id="IPR053926">
    <property type="entry name" value="RecX_HTH_1st"/>
</dbReference>
<dbReference type="Proteomes" id="UP000235116">
    <property type="component" value="Chromosome"/>
</dbReference>
<organism evidence="9 10">
    <name type="scientific">Ketobacter alkanivorans</name>
    <dbReference type="NCBI Taxonomy" id="1917421"/>
    <lineage>
        <taxon>Bacteria</taxon>
        <taxon>Pseudomonadati</taxon>
        <taxon>Pseudomonadota</taxon>
        <taxon>Gammaproteobacteria</taxon>
        <taxon>Pseudomonadales</taxon>
        <taxon>Ketobacteraceae</taxon>
        <taxon>Ketobacter</taxon>
    </lineage>
</organism>
<keyword evidence="4 5" id="KW-0963">Cytoplasm</keyword>
<dbReference type="Pfam" id="PF02631">
    <property type="entry name" value="RecX_HTH2"/>
    <property type="match status" value="1"/>
</dbReference>